<dbReference type="EMBL" id="JAJEWP010000001">
    <property type="protein sequence ID" value="MCC2615768.1"/>
    <property type="molecule type" value="Genomic_DNA"/>
</dbReference>
<evidence type="ECO:0000256" key="4">
    <source>
        <dbReference type="ARBA" id="ARBA00022898"/>
    </source>
</evidence>
<dbReference type="InterPro" id="IPR000277">
    <property type="entry name" value="Cys/Met-Metab_PyrdxlP-dep_enz"/>
</dbReference>
<evidence type="ECO:0000256" key="3">
    <source>
        <dbReference type="ARBA" id="ARBA00022679"/>
    </source>
</evidence>
<gene>
    <name evidence="6" type="ORF">LJ739_05910</name>
</gene>
<reference evidence="6 7" key="1">
    <citation type="submission" date="2021-10" db="EMBL/GenBank/DDBJ databases">
        <title>Draft genome of Aestuariibacter halophilus JC2043.</title>
        <authorList>
            <person name="Emsley S.A."/>
            <person name="Pfannmuller K.M."/>
            <person name="Ushijima B."/>
            <person name="Saw J.H."/>
            <person name="Videau P."/>
        </authorList>
    </citation>
    <scope>NUCLEOTIDE SEQUENCE [LARGE SCALE GENOMIC DNA]</scope>
    <source>
        <strain evidence="6 7">JC2043</strain>
    </source>
</reference>
<dbReference type="RefSeq" id="WP_229157991.1">
    <property type="nucleotide sequence ID" value="NZ_JAJEWP010000001.1"/>
</dbReference>
<dbReference type="PANTHER" id="PTHR43797">
    <property type="entry name" value="HOMOCYSTEINE/CYSTEINE SYNTHASE"/>
    <property type="match status" value="1"/>
</dbReference>
<evidence type="ECO:0000256" key="1">
    <source>
        <dbReference type="ARBA" id="ARBA00001933"/>
    </source>
</evidence>
<dbReference type="Gene3D" id="3.40.640.10">
    <property type="entry name" value="Type I PLP-dependent aspartate aminotransferase-like (Major domain)"/>
    <property type="match status" value="1"/>
</dbReference>
<dbReference type="InterPro" id="IPR015424">
    <property type="entry name" value="PyrdxlP-dep_Trfase"/>
</dbReference>
<dbReference type="SUPFAM" id="SSF53383">
    <property type="entry name" value="PLP-dependent transferases"/>
    <property type="match status" value="1"/>
</dbReference>
<accession>A0ABS8G5T8</accession>
<dbReference type="PIRSF" id="PIRSF001434">
    <property type="entry name" value="CGS"/>
    <property type="match status" value="1"/>
</dbReference>
<keyword evidence="4 5" id="KW-0663">Pyridoxal phosphate</keyword>
<keyword evidence="3" id="KW-0808">Transferase</keyword>
<comment type="caution">
    <text evidence="6">The sequence shown here is derived from an EMBL/GenBank/DDBJ whole genome shotgun (WGS) entry which is preliminary data.</text>
</comment>
<comment type="cofactor">
    <cofactor evidence="1 5">
        <name>pyridoxal 5'-phosphate</name>
        <dbReference type="ChEBI" id="CHEBI:597326"/>
    </cofactor>
</comment>
<evidence type="ECO:0000313" key="6">
    <source>
        <dbReference type="EMBL" id="MCC2615768.1"/>
    </source>
</evidence>
<evidence type="ECO:0000313" key="7">
    <source>
        <dbReference type="Proteomes" id="UP001520878"/>
    </source>
</evidence>
<dbReference type="InterPro" id="IPR006235">
    <property type="entry name" value="OAc-hSer/O-AcSer_sulfhydrylase"/>
</dbReference>
<name>A0ABS8G5T8_9ALTE</name>
<sequence>MTRKGQTTRLVHADRFINQPNSGAVHSPTSNSVLFEFTDVQDLVDVFQGKQMGHVYSRSSSPSTAALQNMVCDLEGGVGAVTFSTGMAAISALFLSLVRQGDHLIVSRYLFGNTRSFFENLSNFGVEISWVDVTDVRSVEQAVRQDTRAVFAETIANPVTQVADLSAIGRLCASKKLLFIIDTTMTPGVLFDAQKVNASLTVASLTKYYAGHGNVLGGVIVDTGCYDWTHFPHIAEMYKGADEKQWGLTQIRKKGLRDLGGTLSPHAAHQIAVGMETMSIRLQRSCDNALRLATYLHGHPNVKQVFYPGLADHPQHFLARETFGGMYGGIFSIDLDENVDCFAFLNALKLVINATHLGDTRTLALPVAHTIYFENGPEERAAMGISDNLIRFSVGIEDIDDIVADFEQAFHIIGA</sequence>
<dbReference type="Pfam" id="PF01053">
    <property type="entry name" value="Cys_Met_Meta_PP"/>
    <property type="match status" value="1"/>
</dbReference>
<proteinExistence type="inferred from homology"/>
<dbReference type="Proteomes" id="UP001520878">
    <property type="component" value="Unassembled WGS sequence"/>
</dbReference>
<protein>
    <submittedName>
        <fullName evidence="6">Cystathionine gamma-synthase family protein</fullName>
    </submittedName>
</protein>
<comment type="similarity">
    <text evidence="2 5">Belongs to the trans-sulfuration enzymes family.</text>
</comment>
<dbReference type="PANTHER" id="PTHR43797:SF2">
    <property type="entry name" value="HOMOCYSTEINE_CYSTEINE SYNTHASE"/>
    <property type="match status" value="1"/>
</dbReference>
<dbReference type="InterPro" id="IPR015422">
    <property type="entry name" value="PyrdxlP-dep_Trfase_small"/>
</dbReference>
<dbReference type="InterPro" id="IPR015421">
    <property type="entry name" value="PyrdxlP-dep_Trfase_major"/>
</dbReference>
<organism evidence="6 7">
    <name type="scientific">Fluctibacter halophilus</name>
    <dbReference type="NCBI Taxonomy" id="226011"/>
    <lineage>
        <taxon>Bacteria</taxon>
        <taxon>Pseudomonadati</taxon>
        <taxon>Pseudomonadota</taxon>
        <taxon>Gammaproteobacteria</taxon>
        <taxon>Alteromonadales</taxon>
        <taxon>Alteromonadaceae</taxon>
        <taxon>Fluctibacter</taxon>
    </lineage>
</organism>
<keyword evidence="7" id="KW-1185">Reference proteome</keyword>
<evidence type="ECO:0000256" key="5">
    <source>
        <dbReference type="RuleBase" id="RU362118"/>
    </source>
</evidence>
<evidence type="ECO:0000256" key="2">
    <source>
        <dbReference type="ARBA" id="ARBA00009077"/>
    </source>
</evidence>
<dbReference type="NCBIfam" id="NF004609">
    <property type="entry name" value="PRK05939.1"/>
    <property type="match status" value="1"/>
</dbReference>
<dbReference type="Gene3D" id="3.90.1150.10">
    <property type="entry name" value="Aspartate Aminotransferase, domain 1"/>
    <property type="match status" value="1"/>
</dbReference>